<dbReference type="EMBL" id="JPKY01000189">
    <property type="protein sequence ID" value="KFH40556.1"/>
    <property type="molecule type" value="Genomic_DNA"/>
</dbReference>
<dbReference type="AlphaFoldDB" id="A0A086STX4"/>
<proteinExistence type="predicted"/>
<dbReference type="STRING" id="857340.A0A086STX4"/>
<keyword evidence="4" id="KW-1185">Reference proteome</keyword>
<evidence type="ECO:0000256" key="1">
    <source>
        <dbReference type="SAM" id="MobiDB-lite"/>
    </source>
</evidence>
<dbReference type="HOGENOM" id="CLU_177181_0_1_1"/>
<dbReference type="Pfam" id="PF11160">
    <property type="entry name" value="Hva1_TUDOR"/>
    <property type="match status" value="1"/>
</dbReference>
<gene>
    <name evidence="3" type="ORF">ACRE_087510</name>
</gene>
<dbReference type="Gene3D" id="2.30.30.1060">
    <property type="match status" value="1"/>
</dbReference>
<feature type="domain" description="Hypervirulence associated protein TUDOR" evidence="2">
    <location>
        <begin position="16"/>
        <end position="70"/>
    </location>
</feature>
<dbReference type="InterPro" id="IPR021331">
    <property type="entry name" value="Hva1_TUDOR"/>
</dbReference>
<evidence type="ECO:0000313" key="4">
    <source>
        <dbReference type="Proteomes" id="UP000029964"/>
    </source>
</evidence>
<comment type="caution">
    <text evidence="3">The sequence shown here is derived from an EMBL/GenBank/DDBJ whole genome shotgun (WGS) entry which is preliminary data.</text>
</comment>
<feature type="region of interest" description="Disordered" evidence="1">
    <location>
        <begin position="1"/>
        <end position="76"/>
    </location>
</feature>
<feature type="compositionally biased region" description="Basic and acidic residues" evidence="1">
    <location>
        <begin position="1"/>
        <end position="11"/>
    </location>
</feature>
<protein>
    <recommendedName>
        <fullName evidence="2">Hypervirulence associated protein TUDOR domain-containing protein</fullName>
    </recommendedName>
</protein>
<dbReference type="OrthoDB" id="2138648at2759"/>
<accession>A0A086STX4</accession>
<evidence type="ECO:0000313" key="3">
    <source>
        <dbReference type="EMBL" id="KFH40556.1"/>
    </source>
</evidence>
<organism evidence="3 4">
    <name type="scientific">Hapsidospora chrysogenum (strain ATCC 11550 / CBS 779.69 / DSM 880 / IAM 14645 / JCM 23072 / IMI 49137)</name>
    <name type="common">Acremonium chrysogenum</name>
    <dbReference type="NCBI Taxonomy" id="857340"/>
    <lineage>
        <taxon>Eukaryota</taxon>
        <taxon>Fungi</taxon>
        <taxon>Dikarya</taxon>
        <taxon>Ascomycota</taxon>
        <taxon>Pezizomycotina</taxon>
        <taxon>Sordariomycetes</taxon>
        <taxon>Hypocreomycetidae</taxon>
        <taxon>Hypocreales</taxon>
        <taxon>Bionectriaceae</taxon>
        <taxon>Hapsidospora</taxon>
    </lineage>
</organism>
<dbReference type="Proteomes" id="UP000029964">
    <property type="component" value="Unassembled WGS sequence"/>
</dbReference>
<sequence>MTSQIKDKNSEPIEEGDQVWTRIRGGKHEGKVEKIVTTAEEAEEEGVKNPPKVLFTDQKGKRVAHNPETLQHVDKD</sequence>
<reference evidence="4" key="1">
    <citation type="journal article" date="2014" name="Genome Announc.">
        <title>Genome sequence and annotation of Acremonium chrysogenum, producer of the beta-lactam antibiotic cephalosporin C.</title>
        <authorList>
            <person name="Terfehr D."/>
            <person name="Dahlmann T.A."/>
            <person name="Specht T."/>
            <person name="Zadra I."/>
            <person name="Kuernsteiner H."/>
            <person name="Kueck U."/>
        </authorList>
    </citation>
    <scope>NUCLEOTIDE SEQUENCE [LARGE SCALE GENOMIC DNA]</scope>
    <source>
        <strain evidence="4">ATCC 11550 / CBS 779.69 / DSM 880 / IAM 14645 / JCM 23072 / IMI 49137</strain>
    </source>
</reference>
<name>A0A086STX4_HAPC1</name>
<evidence type="ECO:0000259" key="2">
    <source>
        <dbReference type="Pfam" id="PF11160"/>
    </source>
</evidence>